<evidence type="ECO:0000313" key="8">
    <source>
        <dbReference type="EMBL" id="OHA09049.1"/>
    </source>
</evidence>
<comment type="similarity">
    <text evidence="2 6">Belongs to the class-I pyridoxal-phosphate-dependent aminotransferase family.</text>
</comment>
<dbReference type="EC" id="2.6.1.-" evidence="6"/>
<reference evidence="8 9" key="1">
    <citation type="journal article" date="2016" name="Nat. Commun.">
        <title>Thousands of microbial genomes shed light on interconnected biogeochemical processes in an aquifer system.</title>
        <authorList>
            <person name="Anantharaman K."/>
            <person name="Brown C.T."/>
            <person name="Hug L.A."/>
            <person name="Sharon I."/>
            <person name="Castelle C.J."/>
            <person name="Probst A.J."/>
            <person name="Thomas B.C."/>
            <person name="Singh A."/>
            <person name="Wilkins M.J."/>
            <person name="Karaoz U."/>
            <person name="Brodie E.L."/>
            <person name="Williams K.H."/>
            <person name="Hubbard S.S."/>
            <person name="Banfield J.F."/>
        </authorList>
    </citation>
    <scope>NUCLEOTIDE SEQUENCE [LARGE SCALE GENOMIC DNA]</scope>
</reference>
<dbReference type="InterPro" id="IPR004838">
    <property type="entry name" value="NHTrfase_class1_PyrdxlP-BS"/>
</dbReference>
<dbReference type="InterPro" id="IPR015422">
    <property type="entry name" value="PyrdxlP-dep_Trfase_small"/>
</dbReference>
<dbReference type="GO" id="GO:0008483">
    <property type="term" value="F:transaminase activity"/>
    <property type="evidence" value="ECO:0007669"/>
    <property type="project" value="UniProtKB-KW"/>
</dbReference>
<proteinExistence type="inferred from homology"/>
<keyword evidence="3 6" id="KW-0032">Aminotransferase</keyword>
<dbReference type="InterPro" id="IPR015424">
    <property type="entry name" value="PyrdxlP-dep_Trfase"/>
</dbReference>
<evidence type="ECO:0000256" key="2">
    <source>
        <dbReference type="ARBA" id="ARBA00007441"/>
    </source>
</evidence>
<dbReference type="EMBL" id="MHQT01000031">
    <property type="protein sequence ID" value="OHA09049.1"/>
    <property type="molecule type" value="Genomic_DNA"/>
</dbReference>
<evidence type="ECO:0000313" key="9">
    <source>
        <dbReference type="Proteomes" id="UP000178977"/>
    </source>
</evidence>
<dbReference type="GO" id="GO:0030170">
    <property type="term" value="F:pyridoxal phosphate binding"/>
    <property type="evidence" value="ECO:0007669"/>
    <property type="project" value="InterPro"/>
</dbReference>
<name>A0A1G2LE25_9BACT</name>
<dbReference type="InterPro" id="IPR004839">
    <property type="entry name" value="Aminotransferase_I/II_large"/>
</dbReference>
<evidence type="ECO:0000259" key="7">
    <source>
        <dbReference type="Pfam" id="PF00155"/>
    </source>
</evidence>
<accession>A0A1G2LE25</accession>
<dbReference type="Pfam" id="PF00155">
    <property type="entry name" value="Aminotran_1_2"/>
    <property type="match status" value="1"/>
</dbReference>
<keyword evidence="5" id="KW-0663">Pyridoxal phosphate</keyword>
<protein>
    <recommendedName>
        <fullName evidence="6">Aminotransferase</fullName>
        <ecNumber evidence="6">2.6.1.-</ecNumber>
    </recommendedName>
</protein>
<dbReference type="InterPro" id="IPR015421">
    <property type="entry name" value="PyrdxlP-dep_Trfase_major"/>
</dbReference>
<comment type="caution">
    <text evidence="8">The sequence shown here is derived from an EMBL/GenBank/DDBJ whole genome shotgun (WGS) entry which is preliminary data.</text>
</comment>
<organism evidence="8 9">
    <name type="scientific">Candidatus Sungbacteria bacterium RIFCSPLOWO2_01_FULL_60_25</name>
    <dbReference type="NCBI Taxonomy" id="1802281"/>
    <lineage>
        <taxon>Bacteria</taxon>
        <taxon>Candidatus Sungiibacteriota</taxon>
    </lineage>
</organism>
<dbReference type="CDD" id="cd00609">
    <property type="entry name" value="AAT_like"/>
    <property type="match status" value="1"/>
</dbReference>
<dbReference type="PROSITE" id="PS00105">
    <property type="entry name" value="AA_TRANSFER_CLASS_1"/>
    <property type="match status" value="1"/>
</dbReference>
<dbReference type="PANTHER" id="PTHR46383:SF1">
    <property type="entry name" value="ASPARTATE AMINOTRANSFERASE"/>
    <property type="match status" value="1"/>
</dbReference>
<evidence type="ECO:0000256" key="3">
    <source>
        <dbReference type="ARBA" id="ARBA00022576"/>
    </source>
</evidence>
<dbReference type="SUPFAM" id="SSF53383">
    <property type="entry name" value="PLP-dependent transferases"/>
    <property type="match status" value="1"/>
</dbReference>
<sequence length="392" mass="43462">MDSPRRFHLAKNAERMKGEAAYAMLAQAQELERMGKNIVHLEIGEPDFSTPEHISASGANAIRDGKTKYTATLGIPELRSAIASYVNQTRGVRVSPEMVAVTPSAKTAIYLAMTAILEPGDEVIYPNPGFPVYENVIEFLGCVAKPVPLLEKNDFSFDLDAFKNLLTKKTKLVILNSPSNPTGGVIPLEDLKTIARLVKKTNAWIMSDEIYSRISYGHPRPASLYRLPGMQERTIFVDGFSKTYAMTGWRLGYFVMPERSMGAIENLLVNSIACTATFVQIAGVKALNGPQNTVRTMVKEFEKRRDFVIRELNTIPGFSCQIPRGAFYAFPNIKKTGMSSEKLARHILYKAGVALLPGTAFGKYGEGYLRISYANSMENLKEALTRIKKSLE</sequence>
<dbReference type="Gene3D" id="3.90.1150.10">
    <property type="entry name" value="Aspartate Aminotransferase, domain 1"/>
    <property type="match status" value="1"/>
</dbReference>
<dbReference type="PANTHER" id="PTHR46383">
    <property type="entry name" value="ASPARTATE AMINOTRANSFERASE"/>
    <property type="match status" value="1"/>
</dbReference>
<gene>
    <name evidence="8" type="ORF">A3A44_00625</name>
</gene>
<keyword evidence="4 6" id="KW-0808">Transferase</keyword>
<dbReference type="GO" id="GO:0006520">
    <property type="term" value="P:amino acid metabolic process"/>
    <property type="evidence" value="ECO:0007669"/>
    <property type="project" value="InterPro"/>
</dbReference>
<dbReference type="STRING" id="1802281.A3A44_00625"/>
<dbReference type="AlphaFoldDB" id="A0A1G2LE25"/>
<evidence type="ECO:0000256" key="6">
    <source>
        <dbReference type="RuleBase" id="RU000481"/>
    </source>
</evidence>
<evidence type="ECO:0000256" key="4">
    <source>
        <dbReference type="ARBA" id="ARBA00022679"/>
    </source>
</evidence>
<dbReference type="Proteomes" id="UP000178977">
    <property type="component" value="Unassembled WGS sequence"/>
</dbReference>
<dbReference type="Gene3D" id="3.40.640.10">
    <property type="entry name" value="Type I PLP-dependent aspartate aminotransferase-like (Major domain)"/>
    <property type="match status" value="1"/>
</dbReference>
<evidence type="ECO:0000256" key="1">
    <source>
        <dbReference type="ARBA" id="ARBA00001933"/>
    </source>
</evidence>
<dbReference type="InterPro" id="IPR050596">
    <property type="entry name" value="AspAT/PAT-like"/>
</dbReference>
<evidence type="ECO:0000256" key="5">
    <source>
        <dbReference type="ARBA" id="ARBA00022898"/>
    </source>
</evidence>
<feature type="domain" description="Aminotransferase class I/classII large" evidence="7">
    <location>
        <begin position="37"/>
        <end position="387"/>
    </location>
</feature>
<dbReference type="FunFam" id="3.40.640.10:FF:000033">
    <property type="entry name" value="Aspartate aminotransferase"/>
    <property type="match status" value="1"/>
</dbReference>
<comment type="cofactor">
    <cofactor evidence="1 6">
        <name>pyridoxal 5'-phosphate</name>
        <dbReference type="ChEBI" id="CHEBI:597326"/>
    </cofactor>
</comment>